<sequence length="103" mass="10272">MHGRRHLSKLDAGADPLAADCDLETALHKAAAQGHAEAVRLLLSRGPAAATAVDKAGRMPAQRATGAAIAAFASRPPPPMSSPSASALATGQPGEQARMGGPS</sequence>
<dbReference type="STRING" id="33097.A0A150GFV5"/>
<name>A0A150GFV5_GONPE</name>
<feature type="repeat" description="ANK" evidence="1">
    <location>
        <begin position="22"/>
        <end position="46"/>
    </location>
</feature>
<evidence type="ECO:0000313" key="3">
    <source>
        <dbReference type="EMBL" id="KXZ48475.1"/>
    </source>
</evidence>
<gene>
    <name evidence="3" type="ORF">GPECTOR_27g645</name>
</gene>
<proteinExistence type="predicted"/>
<dbReference type="SUPFAM" id="SSF48403">
    <property type="entry name" value="Ankyrin repeat"/>
    <property type="match status" value="1"/>
</dbReference>
<dbReference type="PROSITE" id="PS50088">
    <property type="entry name" value="ANK_REPEAT"/>
    <property type="match status" value="1"/>
</dbReference>
<dbReference type="Proteomes" id="UP000075714">
    <property type="component" value="Unassembled WGS sequence"/>
</dbReference>
<dbReference type="Gene3D" id="1.25.40.20">
    <property type="entry name" value="Ankyrin repeat-containing domain"/>
    <property type="match status" value="1"/>
</dbReference>
<reference evidence="4" key="1">
    <citation type="journal article" date="2016" name="Nat. Commun.">
        <title>The Gonium pectorale genome demonstrates co-option of cell cycle regulation during the evolution of multicellularity.</title>
        <authorList>
            <person name="Hanschen E.R."/>
            <person name="Marriage T.N."/>
            <person name="Ferris P.J."/>
            <person name="Hamaji T."/>
            <person name="Toyoda A."/>
            <person name="Fujiyama A."/>
            <person name="Neme R."/>
            <person name="Noguchi H."/>
            <person name="Minakuchi Y."/>
            <person name="Suzuki M."/>
            <person name="Kawai-Toyooka H."/>
            <person name="Smith D.R."/>
            <person name="Sparks H."/>
            <person name="Anderson J."/>
            <person name="Bakaric R."/>
            <person name="Luria V."/>
            <person name="Karger A."/>
            <person name="Kirschner M.W."/>
            <person name="Durand P.M."/>
            <person name="Michod R.E."/>
            <person name="Nozaki H."/>
            <person name="Olson B.J."/>
        </authorList>
    </citation>
    <scope>NUCLEOTIDE SEQUENCE [LARGE SCALE GENOMIC DNA]</scope>
    <source>
        <strain evidence="4">NIES-2863</strain>
    </source>
</reference>
<organism evidence="3 4">
    <name type="scientific">Gonium pectorale</name>
    <name type="common">Green alga</name>
    <dbReference type="NCBI Taxonomy" id="33097"/>
    <lineage>
        <taxon>Eukaryota</taxon>
        <taxon>Viridiplantae</taxon>
        <taxon>Chlorophyta</taxon>
        <taxon>core chlorophytes</taxon>
        <taxon>Chlorophyceae</taxon>
        <taxon>CS clade</taxon>
        <taxon>Chlamydomonadales</taxon>
        <taxon>Volvocaceae</taxon>
        <taxon>Gonium</taxon>
    </lineage>
</organism>
<evidence type="ECO:0000313" key="4">
    <source>
        <dbReference type="Proteomes" id="UP000075714"/>
    </source>
</evidence>
<dbReference type="InterPro" id="IPR002110">
    <property type="entry name" value="Ankyrin_rpt"/>
</dbReference>
<dbReference type="PROSITE" id="PS50297">
    <property type="entry name" value="ANK_REP_REGION"/>
    <property type="match status" value="1"/>
</dbReference>
<evidence type="ECO:0000256" key="1">
    <source>
        <dbReference type="PROSITE-ProRule" id="PRU00023"/>
    </source>
</evidence>
<dbReference type="AlphaFoldDB" id="A0A150GFV5"/>
<dbReference type="Pfam" id="PF13857">
    <property type="entry name" value="Ank_5"/>
    <property type="match status" value="1"/>
</dbReference>
<feature type="region of interest" description="Disordered" evidence="2">
    <location>
        <begin position="71"/>
        <end position="103"/>
    </location>
</feature>
<protein>
    <submittedName>
        <fullName evidence="3">Uncharacterized protein</fullName>
    </submittedName>
</protein>
<dbReference type="OrthoDB" id="567660at2759"/>
<evidence type="ECO:0000256" key="2">
    <source>
        <dbReference type="SAM" id="MobiDB-lite"/>
    </source>
</evidence>
<dbReference type="InterPro" id="IPR036770">
    <property type="entry name" value="Ankyrin_rpt-contain_sf"/>
</dbReference>
<comment type="caution">
    <text evidence="3">The sequence shown here is derived from an EMBL/GenBank/DDBJ whole genome shotgun (WGS) entry which is preliminary data.</text>
</comment>
<keyword evidence="4" id="KW-1185">Reference proteome</keyword>
<dbReference type="EMBL" id="LSYV01000028">
    <property type="protein sequence ID" value="KXZ48475.1"/>
    <property type="molecule type" value="Genomic_DNA"/>
</dbReference>
<accession>A0A150GFV5</accession>
<keyword evidence="1" id="KW-0040">ANK repeat</keyword>